<dbReference type="EMBL" id="CP075865">
    <property type="protein sequence ID" value="QYS95542.1"/>
    <property type="molecule type" value="Genomic_DNA"/>
</dbReference>
<feature type="chain" id="PRO_5034179304" evidence="2">
    <location>
        <begin position="21"/>
        <end position="367"/>
    </location>
</feature>
<dbReference type="SUPFAM" id="SSF53590">
    <property type="entry name" value="Nucleoside hydrolase"/>
    <property type="match status" value="1"/>
</dbReference>
<keyword evidence="5" id="KW-1185">Reference proteome</keyword>
<evidence type="ECO:0000256" key="2">
    <source>
        <dbReference type="SAM" id="SignalP"/>
    </source>
</evidence>
<dbReference type="Pfam" id="PF01156">
    <property type="entry name" value="IU_nuc_hydro"/>
    <property type="match status" value="1"/>
</dbReference>
<organism evidence="4 5">
    <name type="scientific">Trichoderma simmonsii</name>
    <dbReference type="NCBI Taxonomy" id="1491479"/>
    <lineage>
        <taxon>Eukaryota</taxon>
        <taxon>Fungi</taxon>
        <taxon>Dikarya</taxon>
        <taxon>Ascomycota</taxon>
        <taxon>Pezizomycotina</taxon>
        <taxon>Sordariomycetes</taxon>
        <taxon>Hypocreomycetidae</taxon>
        <taxon>Hypocreales</taxon>
        <taxon>Hypocreaceae</taxon>
        <taxon>Trichoderma</taxon>
    </lineage>
</organism>
<feature type="signal peptide" evidence="2">
    <location>
        <begin position="1"/>
        <end position="20"/>
    </location>
</feature>
<comment type="similarity">
    <text evidence="1">Belongs to the IUNH family.</text>
</comment>
<gene>
    <name evidence="4" type="ORF">H0G86_002830</name>
</gene>
<dbReference type="InterPro" id="IPR036452">
    <property type="entry name" value="Ribo_hydro-like"/>
</dbReference>
<sequence length="367" mass="40486">MRFTLFLALAIEGVVELVHATTEHAIKGRQPIIIDTDLFSDVDDVGALTIANVLHNCGLADLRGIVINTPSQYGPLAASSLSTYFGNDVPIAAFRPITNDTFFDSYYYLYGEYASKLAYNWPRNIKTADSTPSPVELYRTILSSADDQSIHIISIGFLTNLADLLRSKADHISHLSGLQLISAKVSELVVMGGQYPSGWEYNFGGEDPESTAYVVQHWPKNVSVTYSGGELGGDIFSGQHLAQRCPPDSPVLSAYQWYVGRDSTIRSSWDPITTLYGILGLEWFSKIGVRPMLAYANDFGYNSITAANGSNAWVNDTKVTNQHWLRLAEGVTNYSMAGLLDEFYTHDPSLRSCFRYGVLSENFDAVL</sequence>
<reference evidence="4 5" key="1">
    <citation type="journal article" date="2021" name="BMC Genomics">
        <title>Telomere-to-telomere genome assembly of asparaginase-producing Trichoderma simmonsii.</title>
        <authorList>
            <person name="Chung D."/>
            <person name="Kwon Y.M."/>
            <person name="Yang Y."/>
        </authorList>
    </citation>
    <scope>NUCLEOTIDE SEQUENCE [LARGE SCALE GENOMIC DNA]</scope>
    <source>
        <strain evidence="4 5">GH-Sj1</strain>
    </source>
</reference>
<evidence type="ECO:0000313" key="4">
    <source>
        <dbReference type="EMBL" id="QYS95542.1"/>
    </source>
</evidence>
<name>A0A8G0L4A6_9HYPO</name>
<keyword evidence="2" id="KW-0732">Signal</keyword>
<dbReference type="InterPro" id="IPR001910">
    <property type="entry name" value="Inosine/uridine_hydrolase_dom"/>
</dbReference>
<evidence type="ECO:0000259" key="3">
    <source>
        <dbReference type="Pfam" id="PF01156"/>
    </source>
</evidence>
<evidence type="ECO:0000313" key="5">
    <source>
        <dbReference type="Proteomes" id="UP000826661"/>
    </source>
</evidence>
<proteinExistence type="inferred from homology"/>
<dbReference type="AlphaFoldDB" id="A0A8G0L4A6"/>
<dbReference type="PANTHER" id="PTHR43264">
    <property type="match status" value="1"/>
</dbReference>
<protein>
    <submittedName>
        <fullName evidence="4">IU_nuc_hydro domain-containing protein</fullName>
    </submittedName>
</protein>
<feature type="domain" description="Inosine/uridine-preferring nucleoside hydrolase" evidence="3">
    <location>
        <begin position="32"/>
        <end position="220"/>
    </location>
</feature>
<dbReference type="Gene3D" id="3.90.245.10">
    <property type="entry name" value="Ribonucleoside hydrolase-like"/>
    <property type="match status" value="1"/>
</dbReference>
<dbReference type="Proteomes" id="UP000826661">
    <property type="component" value="Chromosome II"/>
</dbReference>
<accession>A0A8G0L4A6</accession>
<dbReference type="GO" id="GO:0016799">
    <property type="term" value="F:hydrolase activity, hydrolyzing N-glycosyl compounds"/>
    <property type="evidence" value="ECO:0007669"/>
    <property type="project" value="InterPro"/>
</dbReference>
<evidence type="ECO:0000256" key="1">
    <source>
        <dbReference type="ARBA" id="ARBA00009176"/>
    </source>
</evidence>
<dbReference type="PANTHER" id="PTHR43264:SF1">
    <property type="entry name" value="INOSINE_URIDINE-PREFERRING NUCLEOSIDE HYDROLASE DOMAIN-CONTAINING PROTEIN"/>
    <property type="match status" value="1"/>
</dbReference>